<dbReference type="Pfam" id="PF00583">
    <property type="entry name" value="Acetyltransf_1"/>
    <property type="match status" value="1"/>
</dbReference>
<name>A0ABT3GXC9_9RHOB</name>
<dbReference type="Proteomes" id="UP001208938">
    <property type="component" value="Unassembled WGS sequence"/>
</dbReference>
<accession>A0ABT3GXC9</accession>
<dbReference type="GO" id="GO:0016746">
    <property type="term" value="F:acyltransferase activity"/>
    <property type="evidence" value="ECO:0007669"/>
    <property type="project" value="UniProtKB-KW"/>
</dbReference>
<reference evidence="4 5" key="1">
    <citation type="submission" date="2022-10" db="EMBL/GenBank/DDBJ databases">
        <title>Pararhodobacter sp. nov., isolated from marine algae.</title>
        <authorList>
            <person name="Choi B.J."/>
            <person name="Kim J.M."/>
            <person name="Lee J.K."/>
            <person name="Choi D.G."/>
            <person name="Jeon C.O."/>
        </authorList>
    </citation>
    <scope>NUCLEOTIDE SEQUENCE [LARGE SCALE GENOMIC DNA]</scope>
    <source>
        <strain evidence="4 5">ZQ420</strain>
    </source>
</reference>
<keyword evidence="5" id="KW-1185">Reference proteome</keyword>
<evidence type="ECO:0000259" key="3">
    <source>
        <dbReference type="PROSITE" id="PS51186"/>
    </source>
</evidence>
<keyword evidence="2 4" id="KW-0012">Acyltransferase</keyword>
<evidence type="ECO:0000313" key="4">
    <source>
        <dbReference type="EMBL" id="MCW1932177.1"/>
    </source>
</evidence>
<dbReference type="EC" id="2.3.1.-" evidence="4"/>
<dbReference type="SUPFAM" id="SSF55729">
    <property type="entry name" value="Acyl-CoA N-acyltransferases (Nat)"/>
    <property type="match status" value="1"/>
</dbReference>
<evidence type="ECO:0000313" key="5">
    <source>
        <dbReference type="Proteomes" id="UP001208938"/>
    </source>
</evidence>
<evidence type="ECO:0000256" key="1">
    <source>
        <dbReference type="ARBA" id="ARBA00022679"/>
    </source>
</evidence>
<dbReference type="EMBL" id="JAPDFL010000001">
    <property type="protein sequence ID" value="MCW1932177.1"/>
    <property type="molecule type" value="Genomic_DNA"/>
</dbReference>
<dbReference type="InterPro" id="IPR050832">
    <property type="entry name" value="Bact_Acetyltransf"/>
</dbReference>
<dbReference type="RefSeq" id="WP_264505209.1">
    <property type="nucleotide sequence ID" value="NZ_JAPDFL010000001.1"/>
</dbReference>
<proteinExistence type="predicted"/>
<protein>
    <submittedName>
        <fullName evidence="4">GNAT family N-acetyltransferase</fullName>
        <ecNumber evidence="4">2.3.1.-</ecNumber>
    </submittedName>
</protein>
<dbReference type="Gene3D" id="3.40.630.30">
    <property type="match status" value="1"/>
</dbReference>
<dbReference type="InterPro" id="IPR000182">
    <property type="entry name" value="GNAT_dom"/>
</dbReference>
<dbReference type="PROSITE" id="PS51186">
    <property type="entry name" value="GNAT"/>
    <property type="match status" value="1"/>
</dbReference>
<gene>
    <name evidence="4" type="ORF">OKW52_07860</name>
</gene>
<dbReference type="PANTHER" id="PTHR43877">
    <property type="entry name" value="AMINOALKYLPHOSPHONATE N-ACETYLTRANSFERASE-RELATED-RELATED"/>
    <property type="match status" value="1"/>
</dbReference>
<comment type="caution">
    <text evidence="4">The sequence shown here is derived from an EMBL/GenBank/DDBJ whole genome shotgun (WGS) entry which is preliminary data.</text>
</comment>
<organism evidence="4 5">
    <name type="scientific">Pararhodobacter zhoushanensis</name>
    <dbReference type="NCBI Taxonomy" id="2479545"/>
    <lineage>
        <taxon>Bacteria</taxon>
        <taxon>Pseudomonadati</taxon>
        <taxon>Pseudomonadota</taxon>
        <taxon>Alphaproteobacteria</taxon>
        <taxon>Rhodobacterales</taxon>
        <taxon>Paracoccaceae</taxon>
        <taxon>Pararhodobacter</taxon>
    </lineage>
</organism>
<feature type="domain" description="N-acetyltransferase" evidence="3">
    <location>
        <begin position="5"/>
        <end position="165"/>
    </location>
</feature>
<sequence>MSAGFTLRHAISADAAGMARVLQALVASGQRSRPATVEHVLSHYIEDPERLSCLLAVDADGTVLGFQSLKRASAGNPYGVTPGWGIIGTHIAPDAARRGIGRGLFGGLFEGTRATILREGLPGVDASIGTRNAQALAYYHAMGFRDYATGPGVQRKAWHPEHSNTTKI</sequence>
<keyword evidence="1 4" id="KW-0808">Transferase</keyword>
<evidence type="ECO:0000256" key="2">
    <source>
        <dbReference type="ARBA" id="ARBA00023315"/>
    </source>
</evidence>
<dbReference type="InterPro" id="IPR016181">
    <property type="entry name" value="Acyl_CoA_acyltransferase"/>
</dbReference>